<organism evidence="1 2">
    <name type="scientific">Alligator mississippiensis</name>
    <name type="common">American alligator</name>
    <dbReference type="NCBI Taxonomy" id="8496"/>
    <lineage>
        <taxon>Eukaryota</taxon>
        <taxon>Metazoa</taxon>
        <taxon>Chordata</taxon>
        <taxon>Craniata</taxon>
        <taxon>Vertebrata</taxon>
        <taxon>Euteleostomi</taxon>
        <taxon>Archelosauria</taxon>
        <taxon>Archosauria</taxon>
        <taxon>Crocodylia</taxon>
        <taxon>Alligatoridae</taxon>
        <taxon>Alligatorinae</taxon>
        <taxon>Alligator</taxon>
    </lineage>
</organism>
<comment type="caution">
    <text evidence="1">The sequence shown here is derived from an EMBL/GenBank/DDBJ whole genome shotgun (WGS) entry which is preliminary data.</text>
</comment>
<reference evidence="1 2" key="1">
    <citation type="journal article" date="2012" name="Genome Biol.">
        <title>Sequencing three crocodilian genomes to illuminate the evolution of archosaurs and amniotes.</title>
        <authorList>
            <person name="St John J.A."/>
            <person name="Braun E.L."/>
            <person name="Isberg S.R."/>
            <person name="Miles L.G."/>
            <person name="Chong A.Y."/>
            <person name="Gongora J."/>
            <person name="Dalzell P."/>
            <person name="Moran C."/>
            <person name="Bed'hom B."/>
            <person name="Abzhanov A."/>
            <person name="Burgess S.C."/>
            <person name="Cooksey A.M."/>
            <person name="Castoe T.A."/>
            <person name="Crawford N.G."/>
            <person name="Densmore L.D."/>
            <person name="Drew J.C."/>
            <person name="Edwards S.V."/>
            <person name="Faircloth B.C."/>
            <person name="Fujita M.K."/>
            <person name="Greenwold M.J."/>
            <person name="Hoffmann F.G."/>
            <person name="Howard J.M."/>
            <person name="Iguchi T."/>
            <person name="Janes D.E."/>
            <person name="Khan S.Y."/>
            <person name="Kohno S."/>
            <person name="de Koning A.J."/>
            <person name="Lance S.L."/>
            <person name="McCarthy F.M."/>
            <person name="McCormack J.E."/>
            <person name="Merchant M.E."/>
            <person name="Peterson D.G."/>
            <person name="Pollock D.D."/>
            <person name="Pourmand N."/>
            <person name="Raney B.J."/>
            <person name="Roessler K.A."/>
            <person name="Sanford J.R."/>
            <person name="Sawyer R.H."/>
            <person name="Schmidt C.J."/>
            <person name="Triplett E.W."/>
            <person name="Tuberville T.D."/>
            <person name="Venegas-Anaya M."/>
            <person name="Howard J.T."/>
            <person name="Jarvis E.D."/>
            <person name="Guillette L.J.Jr."/>
            <person name="Glenn T.C."/>
            <person name="Green R.E."/>
            <person name="Ray D.A."/>
        </authorList>
    </citation>
    <scope>NUCLEOTIDE SEQUENCE [LARGE SCALE GENOMIC DNA]</scope>
    <source>
        <strain evidence="1">KSC_2009_1</strain>
    </source>
</reference>
<gene>
    <name evidence="1" type="ORF">Y1Q_0004340</name>
</gene>
<evidence type="ECO:0000313" key="1">
    <source>
        <dbReference type="EMBL" id="KYO24315.1"/>
    </source>
</evidence>
<evidence type="ECO:0000313" key="2">
    <source>
        <dbReference type="Proteomes" id="UP000050525"/>
    </source>
</evidence>
<dbReference type="AlphaFoldDB" id="A0A151MIF8"/>
<sequence length="93" mass="10219">MESRLLTASVVTTISKCHVVSFLAEVGHVCSQYKGDSSPKLPDTERALSEKVATAYLPDKESGVFLQTTYRKLCHRGANQAINFSRSSHSFVV</sequence>
<dbReference type="EMBL" id="AKHW03006099">
    <property type="protein sequence ID" value="KYO24315.1"/>
    <property type="molecule type" value="Genomic_DNA"/>
</dbReference>
<accession>A0A151MIF8</accession>
<protein>
    <submittedName>
        <fullName evidence="1">Uncharacterized protein</fullName>
    </submittedName>
</protein>
<keyword evidence="2" id="KW-1185">Reference proteome</keyword>
<proteinExistence type="predicted"/>
<dbReference type="Proteomes" id="UP000050525">
    <property type="component" value="Unassembled WGS sequence"/>
</dbReference>
<name>A0A151MIF8_ALLMI</name>